<evidence type="ECO:0000256" key="1">
    <source>
        <dbReference type="ARBA" id="ARBA00003299"/>
    </source>
</evidence>
<dbReference type="InterPro" id="IPR042104">
    <property type="entry name" value="PKS_dehydratase_sf"/>
</dbReference>
<accession>A0A6S6QZC9</accession>
<proteinExistence type="predicted"/>
<feature type="region of interest" description="N-terminal hotdog fold" evidence="6">
    <location>
        <begin position="1"/>
        <end position="109"/>
    </location>
</feature>
<feature type="region of interest" description="C-terminal hotdog fold" evidence="6">
    <location>
        <begin position="122"/>
        <end position="268"/>
    </location>
</feature>
<gene>
    <name evidence="10" type="ORF">acsn021_19880</name>
</gene>
<feature type="domain" description="Carrier" evidence="7">
    <location>
        <begin position="302"/>
        <end position="376"/>
    </location>
</feature>
<evidence type="ECO:0000256" key="4">
    <source>
        <dbReference type="ARBA" id="ARBA00022553"/>
    </source>
</evidence>
<dbReference type="Pfam" id="PF02801">
    <property type="entry name" value="Ketoacyl-synt_C"/>
    <property type="match status" value="1"/>
</dbReference>
<evidence type="ECO:0000256" key="5">
    <source>
        <dbReference type="ARBA" id="ARBA00022679"/>
    </source>
</evidence>
<sequence length="1186" mass="132539">METFEIELNLLEHDVVKDHVISGLTILPAAAYMELVLANFEHFNAEYGVTLKRIKFNTPMIFSNSSTKKVHITYENAGSLYKFQVLSLNEEGGFIGHVEGQVEEAKEELSPCNLLNVNESDGKYLGKEEVYEMYKEAGLSYGPFFRCIESIWMHEKEVSAKLGIPTGRTDKNRVYLLHPAVLDSAFQAAGLHTFYEQGNRVYLPYYIEEIIYRKPFEEISICRSKQRDTNSEQSPVKRYDISLYDTKGNGCVHIRGLTIKSLDKPVGSSSKAEESQVVSYSKEKTLSDTKVKPKTIDGSNKSEVADKVIEVLSEVLHIDKSEFDLRAVFGDYGVDSIIVEELLGKLNGEFDVILDATILFDYPTIDALSEYLTKIAGKSIKAAKEVTKSNLSQFTIPASNEGERAVKEIVLTGNKTKNELPELEKEKGEGAYEIAVIGMSGRFPETEDEEEFWDFICEGKSAITEIPKSRWNNDTFYSEDSDAPGKTDCKYGSFLHGIDEFDPTFFGISVNKAPMMDPQQRLMLEVAWKAVEDAGYSNGSLAKTRTGVYIGICNNEYVHLGEKAYEKLSPHVAAGNAFSIVANRISYVLDVNGPSMAIDSACSSSMVALHNGCRDIIAGECEMALVGGVNLTLAPENHIIFSKAKVLSTDGKIRSFDEQANGYIRGEGVGALLLKPLTKALEDGDNIHAVIKSTSIMHAGKSNGLNTPNPVSQKKAIQEAYIKSGIAMESISYIETHGSGTELGDYSEFRAMSDAFKQMTNKKQFCAIATVKANIGHAESAAGVLAIIKVILSLQKRKLPPLIHFERKNKKIDMVNSPFYVNSKLSDWIPNGEIRRAGINCFGFGGTYAHVILEEYVDKSDDSRKENDKGYLLTLSSQSKETLVEISKHIKEYIDKRGAEMNLSDLCYTLASKREHYNYRIALEGETVGELKEKLEDLAENGVGSKEIFYGGKENKRPKQLLIFHQAAPGINDIVCFYNSSFLYQKIVQELVNELPADYKETIQKYVIDQNYNPMIGEEEEWVLAIVHNEAVYHTLKQIGVKVNGLYGVGKIGVTSSLLIAGVINSKDLNLIYRDKMTPINRDSSTNELLKWFMEGIDITVPEPITISQWLEHWNEEALASLIQRQPKLNLIKSETLSTFKGFKRAVAECYVQGMNLNWTSYYMGEQHKTVSAPGYVFSHKTYWHI</sequence>
<dbReference type="Gene3D" id="1.10.1240.100">
    <property type="match status" value="1"/>
</dbReference>
<dbReference type="CDD" id="cd00833">
    <property type="entry name" value="PKS"/>
    <property type="match status" value="1"/>
</dbReference>
<dbReference type="InterPro" id="IPR018201">
    <property type="entry name" value="Ketoacyl_synth_AS"/>
</dbReference>
<keyword evidence="4" id="KW-0597">Phosphoprotein</keyword>
<dbReference type="InterPro" id="IPR049552">
    <property type="entry name" value="PKS_DH_N"/>
</dbReference>
<keyword evidence="5" id="KW-0808">Transferase</keyword>
<dbReference type="Pfam" id="PF00109">
    <property type="entry name" value="ketoacyl-synt"/>
    <property type="match status" value="1"/>
</dbReference>
<dbReference type="GO" id="GO:0031177">
    <property type="term" value="F:phosphopantetheine binding"/>
    <property type="evidence" value="ECO:0007669"/>
    <property type="project" value="InterPro"/>
</dbReference>
<dbReference type="SMART" id="SM00823">
    <property type="entry name" value="PKS_PP"/>
    <property type="match status" value="1"/>
</dbReference>
<evidence type="ECO:0000259" key="9">
    <source>
        <dbReference type="PROSITE" id="PS52019"/>
    </source>
</evidence>
<dbReference type="InterPro" id="IPR020807">
    <property type="entry name" value="PKS_DH"/>
</dbReference>
<organism evidence="10 11">
    <name type="scientific">Anaerocolumna cellulosilytica</name>
    <dbReference type="NCBI Taxonomy" id="433286"/>
    <lineage>
        <taxon>Bacteria</taxon>
        <taxon>Bacillati</taxon>
        <taxon>Bacillota</taxon>
        <taxon>Clostridia</taxon>
        <taxon>Lachnospirales</taxon>
        <taxon>Lachnospiraceae</taxon>
        <taxon>Anaerocolumna</taxon>
    </lineage>
</organism>
<dbReference type="AlphaFoldDB" id="A0A6S6QZC9"/>
<evidence type="ECO:0000313" key="10">
    <source>
        <dbReference type="EMBL" id="BCJ94419.1"/>
    </source>
</evidence>
<feature type="domain" description="Ketosynthase family 3 (KS3)" evidence="8">
    <location>
        <begin position="431"/>
        <end position="855"/>
    </location>
</feature>
<dbReference type="InterPro" id="IPR050091">
    <property type="entry name" value="PKS_NRPS_Biosynth_Enz"/>
</dbReference>
<dbReference type="InterPro" id="IPR020841">
    <property type="entry name" value="PKS_Beta-ketoAc_synthase_dom"/>
</dbReference>
<dbReference type="SMART" id="SM01294">
    <property type="entry name" value="PKS_PP_betabranch"/>
    <property type="match status" value="1"/>
</dbReference>
<dbReference type="GO" id="GO:0004315">
    <property type="term" value="F:3-oxoacyl-[acyl-carrier-protein] synthase activity"/>
    <property type="evidence" value="ECO:0007669"/>
    <property type="project" value="InterPro"/>
</dbReference>
<name>A0A6S6QZC9_9FIRM</name>
<comment type="pathway">
    <text evidence="2">Antibiotic biosynthesis; bacillaene biosynthesis.</text>
</comment>
<dbReference type="KEGG" id="acel:acsn021_19880"/>
<dbReference type="SMART" id="SM00826">
    <property type="entry name" value="PKS_DH"/>
    <property type="match status" value="1"/>
</dbReference>
<dbReference type="InterPro" id="IPR014030">
    <property type="entry name" value="Ketoacyl_synth_N"/>
</dbReference>
<dbReference type="InterPro" id="IPR036736">
    <property type="entry name" value="ACP-like_sf"/>
</dbReference>
<feature type="domain" description="PKS/mFAS DH" evidence="9">
    <location>
        <begin position="1"/>
        <end position="268"/>
    </location>
</feature>
<evidence type="ECO:0000313" key="11">
    <source>
        <dbReference type="Proteomes" id="UP000515561"/>
    </source>
</evidence>
<dbReference type="SMART" id="SM00825">
    <property type="entry name" value="PKS_KS"/>
    <property type="match status" value="1"/>
</dbReference>
<dbReference type="RefSeq" id="WP_184093344.1">
    <property type="nucleotide sequence ID" value="NZ_AP023367.1"/>
</dbReference>
<dbReference type="Gene3D" id="1.10.1200.10">
    <property type="entry name" value="ACP-like"/>
    <property type="match status" value="1"/>
</dbReference>
<dbReference type="PANTHER" id="PTHR43775:SF37">
    <property type="entry name" value="SI:DKEY-61P9.11"/>
    <property type="match status" value="1"/>
</dbReference>
<dbReference type="SUPFAM" id="SSF47336">
    <property type="entry name" value="ACP-like"/>
    <property type="match status" value="1"/>
</dbReference>
<dbReference type="InterPro" id="IPR020806">
    <property type="entry name" value="PKS_PP-bd"/>
</dbReference>
<dbReference type="Gene3D" id="3.40.47.10">
    <property type="match status" value="1"/>
</dbReference>
<dbReference type="InterPro" id="IPR049551">
    <property type="entry name" value="PKS_DH_C"/>
</dbReference>
<dbReference type="Pfam" id="PF16197">
    <property type="entry name" value="KAsynt_C_assoc"/>
    <property type="match status" value="1"/>
</dbReference>
<keyword evidence="3" id="KW-0596">Phosphopantetheine</keyword>
<dbReference type="EMBL" id="AP023367">
    <property type="protein sequence ID" value="BCJ94419.1"/>
    <property type="molecule type" value="Genomic_DNA"/>
</dbReference>
<evidence type="ECO:0000256" key="2">
    <source>
        <dbReference type="ARBA" id="ARBA00004789"/>
    </source>
</evidence>
<dbReference type="Proteomes" id="UP000515561">
    <property type="component" value="Chromosome"/>
</dbReference>
<feature type="active site" description="Proton acceptor; for dehydratase activity" evidence="6">
    <location>
        <position position="19"/>
    </location>
</feature>
<dbReference type="SUPFAM" id="SSF53901">
    <property type="entry name" value="Thiolase-like"/>
    <property type="match status" value="1"/>
</dbReference>
<dbReference type="InterPro" id="IPR009081">
    <property type="entry name" value="PP-bd_ACP"/>
</dbReference>
<dbReference type="GO" id="GO:0004312">
    <property type="term" value="F:fatty acid synthase activity"/>
    <property type="evidence" value="ECO:0007669"/>
    <property type="project" value="TreeGrafter"/>
</dbReference>
<dbReference type="GO" id="GO:0006633">
    <property type="term" value="P:fatty acid biosynthetic process"/>
    <property type="evidence" value="ECO:0007669"/>
    <property type="project" value="InterPro"/>
</dbReference>
<dbReference type="InterPro" id="IPR014031">
    <property type="entry name" value="Ketoacyl_synth_C"/>
</dbReference>
<protein>
    <submittedName>
        <fullName evidence="10">Uncharacterized protein</fullName>
    </submittedName>
</protein>
<reference evidence="10 11" key="1">
    <citation type="journal article" date="2016" name="Int. J. Syst. Evol. Microbiol.">
        <title>Descriptions of Anaerotaenia torta gen. nov., sp. nov. and Anaerocolumna cellulosilytica gen. nov., sp. nov. isolated from a methanogenic reactor of cattle waste.</title>
        <authorList>
            <person name="Uek A."/>
            <person name="Ohtaki Y."/>
            <person name="Kaku N."/>
            <person name="Ueki K."/>
        </authorList>
    </citation>
    <scope>NUCLEOTIDE SEQUENCE [LARGE SCALE GENOMIC DNA]</scope>
    <source>
        <strain evidence="10 11">SN021</strain>
    </source>
</reference>
<dbReference type="PROSITE" id="PS52019">
    <property type="entry name" value="PKS_MFAS_DH"/>
    <property type="match status" value="1"/>
</dbReference>
<dbReference type="Gene3D" id="3.30.70.3290">
    <property type="match status" value="1"/>
</dbReference>
<evidence type="ECO:0000256" key="6">
    <source>
        <dbReference type="PROSITE-ProRule" id="PRU01363"/>
    </source>
</evidence>
<evidence type="ECO:0000256" key="3">
    <source>
        <dbReference type="ARBA" id="ARBA00022450"/>
    </source>
</evidence>
<dbReference type="PROSITE" id="PS52004">
    <property type="entry name" value="KS3_2"/>
    <property type="match status" value="1"/>
</dbReference>
<evidence type="ECO:0000259" key="8">
    <source>
        <dbReference type="PROSITE" id="PS52004"/>
    </source>
</evidence>
<comment type="function">
    <text evidence="1">Involved in some intermediate steps for the synthesis of the antibiotic polyketide bacillaene which is involved in secondary metabolism.</text>
</comment>
<dbReference type="Pfam" id="PF14765">
    <property type="entry name" value="PS-DH"/>
    <property type="match status" value="1"/>
</dbReference>
<dbReference type="PROSITE" id="PS00606">
    <property type="entry name" value="KS3_1"/>
    <property type="match status" value="1"/>
</dbReference>
<feature type="active site" description="Proton donor; for dehydratase activity" evidence="6">
    <location>
        <position position="183"/>
    </location>
</feature>
<evidence type="ECO:0000259" key="7">
    <source>
        <dbReference type="PROSITE" id="PS50075"/>
    </source>
</evidence>
<keyword evidence="11" id="KW-1185">Reference proteome</keyword>
<dbReference type="InterPro" id="IPR032821">
    <property type="entry name" value="PKS_assoc"/>
</dbReference>
<dbReference type="Pfam" id="PF21089">
    <property type="entry name" value="PKS_DH_N"/>
    <property type="match status" value="1"/>
</dbReference>
<dbReference type="PANTHER" id="PTHR43775">
    <property type="entry name" value="FATTY ACID SYNTHASE"/>
    <property type="match status" value="1"/>
</dbReference>
<dbReference type="Gene3D" id="3.10.129.110">
    <property type="entry name" value="Polyketide synthase dehydratase"/>
    <property type="match status" value="1"/>
</dbReference>
<dbReference type="PROSITE" id="PS50075">
    <property type="entry name" value="CARRIER"/>
    <property type="match status" value="1"/>
</dbReference>
<dbReference type="InterPro" id="IPR016039">
    <property type="entry name" value="Thiolase-like"/>
</dbReference>
<dbReference type="FunFam" id="3.40.47.10:FF:000019">
    <property type="entry name" value="Polyketide synthase type I"/>
    <property type="match status" value="1"/>
</dbReference>
<dbReference type="InterPro" id="IPR049900">
    <property type="entry name" value="PKS_mFAS_DH"/>
</dbReference>
<dbReference type="Pfam" id="PF00550">
    <property type="entry name" value="PP-binding"/>
    <property type="match status" value="1"/>
</dbReference>